<evidence type="ECO:0000313" key="2">
    <source>
        <dbReference type="Proteomes" id="UP000056925"/>
    </source>
</evidence>
<reference evidence="1 2" key="1">
    <citation type="submission" date="2014-07" db="EMBL/GenBank/DDBJ databases">
        <title>Methanogenic archaea and the global carbon cycle.</title>
        <authorList>
            <person name="Henriksen J.R."/>
            <person name="Luke J."/>
            <person name="Reinhart S."/>
            <person name="Benedict M.N."/>
            <person name="Youngblut N.D."/>
            <person name="Metcalf M.E."/>
            <person name="Whitaker R.J."/>
            <person name="Metcalf W.W."/>
        </authorList>
    </citation>
    <scope>NUCLEOTIDE SEQUENCE [LARGE SCALE GENOMIC DNA]</scope>
    <source>
        <strain evidence="1 2">CHTI-55</strain>
    </source>
</reference>
<organism evidence="1 2">
    <name type="scientific">Methanosarcina thermophila CHTI-55</name>
    <dbReference type="NCBI Taxonomy" id="1434121"/>
    <lineage>
        <taxon>Archaea</taxon>
        <taxon>Methanobacteriati</taxon>
        <taxon>Methanobacteriota</taxon>
        <taxon>Stenosarchaea group</taxon>
        <taxon>Methanomicrobia</taxon>
        <taxon>Methanosarcinales</taxon>
        <taxon>Methanosarcinaceae</taxon>
        <taxon>Methanosarcina</taxon>
    </lineage>
</organism>
<dbReference type="HOGENOM" id="CLU_136001_0_0_2"/>
<proteinExistence type="predicted"/>
<dbReference type="AlphaFoldDB" id="A0A0E3KQW5"/>
<protein>
    <submittedName>
        <fullName evidence="1">Uncharacterized protein</fullName>
    </submittedName>
</protein>
<sequence>MRIKAIIAIALIISAALMAAKLSPGIVNTDQFREGKYIHLDRMEIAFSKTDARISIEYHLSPFAQVYIFLFGSKHLEPKIEEIFYDFENVEVKEIGKSSAVIEVKGVSRRSDENYLHESRKFGMSPDILTVIYPNGARRNSENADSTPNIFYDA</sequence>
<accession>A0A0E3KQW5</accession>
<dbReference type="GeneID" id="41601888"/>
<dbReference type="RefSeq" id="WP_048166141.1">
    <property type="nucleotide sequence ID" value="NZ_CP009502.1"/>
</dbReference>
<dbReference type="Proteomes" id="UP000056925">
    <property type="component" value="Chromosome"/>
</dbReference>
<gene>
    <name evidence="1" type="ORF">MSTHC_0613</name>
</gene>
<evidence type="ECO:0000313" key="1">
    <source>
        <dbReference type="EMBL" id="AKB14931.1"/>
    </source>
</evidence>
<dbReference type="PATRIC" id="fig|1434121.4.peg.764"/>
<dbReference type="EMBL" id="CP009502">
    <property type="protein sequence ID" value="AKB14931.1"/>
    <property type="molecule type" value="Genomic_DNA"/>
</dbReference>
<name>A0A0E3KQW5_METTE</name>
<dbReference type="KEGG" id="mthe:MSTHC_0613"/>